<dbReference type="EMBL" id="JARKIE010000028">
    <property type="protein sequence ID" value="KAJ7697850.1"/>
    <property type="molecule type" value="Genomic_DNA"/>
</dbReference>
<comment type="caution">
    <text evidence="1">The sequence shown here is derived from an EMBL/GenBank/DDBJ whole genome shotgun (WGS) entry which is preliminary data.</text>
</comment>
<feature type="non-terminal residue" evidence="1">
    <location>
        <position position="109"/>
    </location>
</feature>
<keyword evidence="2" id="KW-1185">Reference proteome</keyword>
<gene>
    <name evidence="1" type="ORF">B0H17DRAFT_1051395</name>
</gene>
<sequence>MRLIYDRQVLALIRKHWLTALRRGHGDSCNLSRIQICISFDKHCDCERVSEESRPISERRPHHHGFTSSLAGRRTLRIPEYEIRCATCRMLRALGRREASAMATAALGV</sequence>
<evidence type="ECO:0000313" key="2">
    <source>
        <dbReference type="Proteomes" id="UP001221757"/>
    </source>
</evidence>
<dbReference type="AlphaFoldDB" id="A0AAD7DTB3"/>
<protein>
    <submittedName>
        <fullName evidence="1">Uncharacterized protein</fullName>
    </submittedName>
</protein>
<accession>A0AAD7DTB3</accession>
<evidence type="ECO:0000313" key="1">
    <source>
        <dbReference type="EMBL" id="KAJ7697850.1"/>
    </source>
</evidence>
<proteinExistence type="predicted"/>
<reference evidence="1" key="1">
    <citation type="submission" date="2023-03" db="EMBL/GenBank/DDBJ databases">
        <title>Massive genome expansion in bonnet fungi (Mycena s.s.) driven by repeated elements and novel gene families across ecological guilds.</title>
        <authorList>
            <consortium name="Lawrence Berkeley National Laboratory"/>
            <person name="Harder C.B."/>
            <person name="Miyauchi S."/>
            <person name="Viragh M."/>
            <person name="Kuo A."/>
            <person name="Thoen E."/>
            <person name="Andreopoulos B."/>
            <person name="Lu D."/>
            <person name="Skrede I."/>
            <person name="Drula E."/>
            <person name="Henrissat B."/>
            <person name="Morin E."/>
            <person name="Kohler A."/>
            <person name="Barry K."/>
            <person name="LaButti K."/>
            <person name="Morin E."/>
            <person name="Salamov A."/>
            <person name="Lipzen A."/>
            <person name="Mereny Z."/>
            <person name="Hegedus B."/>
            <person name="Baldrian P."/>
            <person name="Stursova M."/>
            <person name="Weitz H."/>
            <person name="Taylor A."/>
            <person name="Grigoriev I.V."/>
            <person name="Nagy L.G."/>
            <person name="Martin F."/>
            <person name="Kauserud H."/>
        </authorList>
    </citation>
    <scope>NUCLEOTIDE SEQUENCE</scope>
    <source>
        <strain evidence="1">CBHHK067</strain>
    </source>
</reference>
<dbReference type="Proteomes" id="UP001221757">
    <property type="component" value="Unassembled WGS sequence"/>
</dbReference>
<organism evidence="1 2">
    <name type="scientific">Mycena rosella</name>
    <name type="common">Pink bonnet</name>
    <name type="synonym">Agaricus rosellus</name>
    <dbReference type="NCBI Taxonomy" id="1033263"/>
    <lineage>
        <taxon>Eukaryota</taxon>
        <taxon>Fungi</taxon>
        <taxon>Dikarya</taxon>
        <taxon>Basidiomycota</taxon>
        <taxon>Agaricomycotina</taxon>
        <taxon>Agaricomycetes</taxon>
        <taxon>Agaricomycetidae</taxon>
        <taxon>Agaricales</taxon>
        <taxon>Marasmiineae</taxon>
        <taxon>Mycenaceae</taxon>
        <taxon>Mycena</taxon>
    </lineage>
</organism>
<name>A0AAD7DTB3_MYCRO</name>